<keyword evidence="1" id="KW-1133">Transmembrane helix</keyword>
<evidence type="ECO:0000313" key="2">
    <source>
        <dbReference type="EMBL" id="MBB6560708.1"/>
    </source>
</evidence>
<protein>
    <submittedName>
        <fullName evidence="2">Uncharacterized protein</fullName>
    </submittedName>
</protein>
<accession>A0A7X0PF33</accession>
<organism evidence="2 3">
    <name type="scientific">Acidovorax soli</name>
    <dbReference type="NCBI Taxonomy" id="592050"/>
    <lineage>
        <taxon>Bacteria</taxon>
        <taxon>Pseudomonadati</taxon>
        <taxon>Pseudomonadota</taxon>
        <taxon>Betaproteobacteria</taxon>
        <taxon>Burkholderiales</taxon>
        <taxon>Comamonadaceae</taxon>
        <taxon>Acidovorax</taxon>
    </lineage>
</organism>
<keyword evidence="3" id="KW-1185">Reference proteome</keyword>
<reference evidence="2 3" key="1">
    <citation type="submission" date="2020-08" db="EMBL/GenBank/DDBJ databases">
        <title>Functional genomics of gut bacteria from endangered species of beetles.</title>
        <authorList>
            <person name="Carlos-Shanley C."/>
        </authorList>
    </citation>
    <scope>NUCLEOTIDE SEQUENCE [LARGE SCALE GENOMIC DNA]</scope>
    <source>
        <strain evidence="2 3">S00198</strain>
    </source>
</reference>
<dbReference type="AlphaFoldDB" id="A0A7X0PF33"/>
<gene>
    <name evidence="2" type="ORF">HNP48_003384</name>
</gene>
<feature type="transmembrane region" description="Helical" evidence="1">
    <location>
        <begin position="192"/>
        <end position="218"/>
    </location>
</feature>
<comment type="caution">
    <text evidence="2">The sequence shown here is derived from an EMBL/GenBank/DDBJ whole genome shotgun (WGS) entry which is preliminary data.</text>
</comment>
<feature type="transmembrane region" description="Helical" evidence="1">
    <location>
        <begin position="28"/>
        <end position="48"/>
    </location>
</feature>
<keyword evidence="1" id="KW-0812">Transmembrane</keyword>
<dbReference type="RefSeq" id="WP_184859017.1">
    <property type="nucleotide sequence ID" value="NZ_JACHLK010000006.1"/>
</dbReference>
<keyword evidence="1" id="KW-0472">Membrane</keyword>
<evidence type="ECO:0000313" key="3">
    <source>
        <dbReference type="Proteomes" id="UP000575083"/>
    </source>
</evidence>
<evidence type="ECO:0000256" key="1">
    <source>
        <dbReference type="SAM" id="Phobius"/>
    </source>
</evidence>
<dbReference type="EMBL" id="JACHLK010000006">
    <property type="protein sequence ID" value="MBB6560708.1"/>
    <property type="molecule type" value="Genomic_DNA"/>
</dbReference>
<proteinExistence type="predicted"/>
<dbReference type="Proteomes" id="UP000575083">
    <property type="component" value="Unassembled WGS sequence"/>
</dbReference>
<name>A0A7X0PF33_9BURK</name>
<sequence>MQTLSSSQDSDTAVAAKPTFAALWELGGLWLLIVLAGIALIASLLLDVRAQEEAQIQRSRLSLTLVELQESIEGDLALGFDLPDHRGIQPRLERALASDSQLYAIDVVDRAGMALFSTDRGAVGEALQPRAARAAEAGARQDRVWHAALPGEAIMGLPLHNAFGEVVGHIGATYATQAVRFRLAVWQADGHTLTLGAMAVLVLATAGLLGWLATLWALQPQSARLRAECRGTQARTLARSAQVRQRMDDCLVRLDESERSE</sequence>